<keyword evidence="3" id="KW-1185">Reference proteome</keyword>
<evidence type="ECO:0000313" key="2">
    <source>
        <dbReference type="EMBL" id="VDM75995.1"/>
    </source>
</evidence>
<accession>A0A3P7KZX0</accession>
<name>A0A3P7KZX0_STRVU</name>
<dbReference type="InterPro" id="IPR024855">
    <property type="entry name" value="UNC79"/>
</dbReference>
<dbReference type="AlphaFoldDB" id="A0A3P7KZX0"/>
<sequence length="677" mass="76080">MKKAIFVYYLIGLSTLRIQRGTLWINLLLPAGGYQGKISNFSNKNSTPTDEKANAKKQSLLGLIRPESLTVTTIQEHEGEVTLHPTIVEPRPMRKRSEAVRRKEPRKQQKPSVPVELRCDHCNECLTSFDEETISLCLIAVETFLHREPVMAAPILFSLLHTVTRLIDHPIYPWHDTEMFVPGNCRSVAKQMLRVTLHQLSSSGICLQLFDTPISRTDSFWKVVSLSLADFQELSPVYFIQLLFEDLAENWLPQLTTTMRNLAAYVVEVPYDAYINHWSTAIAHMETFFRRYHTQISAEGAAKPTRSELESGIIVMSHVLKVQNFSAFKSAVSLVDSFCKWLAEAFHGCPVKLESLLTVCTACNRALIRERDKQSISRAVVAELIQAIKSPCSGKIKGFNSYVSECISIKHCPIIALLLLQKETNSDAIGGDLKVKLAEAIAVEMSRSNTRDCRTVIRFIPWLMSPPSVTQAAPGAFADSVTNVRVLSWLLLGALHANHGCLPVPIECSQHMADYIHFVLAGFADQSKQSVVHMSALFHAFHLCQLWTVYCERAAVFSSTTAFPHLLDFWARVTPAILQLLSHSKVLADMVNLHFLNTIQALQQVNSALLCQLYPMWAPILTAYHSQIPNQLRIKLDSCENQPSLSPPPLSDWLKKVRYKISQVELQTSAASPYYNV</sequence>
<dbReference type="OrthoDB" id="6270916at2759"/>
<dbReference type="EMBL" id="UYYB01096165">
    <property type="protein sequence ID" value="VDM75995.1"/>
    <property type="molecule type" value="Genomic_DNA"/>
</dbReference>
<reference evidence="2 3" key="1">
    <citation type="submission" date="2018-11" db="EMBL/GenBank/DDBJ databases">
        <authorList>
            <consortium name="Pathogen Informatics"/>
        </authorList>
    </citation>
    <scope>NUCLEOTIDE SEQUENCE [LARGE SCALE GENOMIC DNA]</scope>
</reference>
<gene>
    <name evidence="2" type="ORF">SVUK_LOCUS10993</name>
</gene>
<dbReference type="PANTHER" id="PTHR21696:SF2">
    <property type="entry name" value="PROTEIN UNC-79 HOMOLOG"/>
    <property type="match status" value="1"/>
</dbReference>
<proteinExistence type="predicted"/>
<protein>
    <submittedName>
        <fullName evidence="2">Uncharacterized protein</fullName>
    </submittedName>
</protein>
<feature type="region of interest" description="Disordered" evidence="1">
    <location>
        <begin position="92"/>
        <end position="111"/>
    </location>
</feature>
<dbReference type="Proteomes" id="UP000270094">
    <property type="component" value="Unassembled WGS sequence"/>
</dbReference>
<evidence type="ECO:0000256" key="1">
    <source>
        <dbReference type="SAM" id="MobiDB-lite"/>
    </source>
</evidence>
<evidence type="ECO:0000313" key="3">
    <source>
        <dbReference type="Proteomes" id="UP000270094"/>
    </source>
</evidence>
<organism evidence="2 3">
    <name type="scientific">Strongylus vulgaris</name>
    <name type="common">Blood worm</name>
    <dbReference type="NCBI Taxonomy" id="40348"/>
    <lineage>
        <taxon>Eukaryota</taxon>
        <taxon>Metazoa</taxon>
        <taxon>Ecdysozoa</taxon>
        <taxon>Nematoda</taxon>
        <taxon>Chromadorea</taxon>
        <taxon>Rhabditida</taxon>
        <taxon>Rhabditina</taxon>
        <taxon>Rhabditomorpha</taxon>
        <taxon>Strongyloidea</taxon>
        <taxon>Strongylidae</taxon>
        <taxon>Strongylus</taxon>
    </lineage>
</organism>
<dbReference type="PANTHER" id="PTHR21696">
    <property type="entry name" value="PROTEIN UNC-79 HOMOLOG"/>
    <property type="match status" value="1"/>
</dbReference>
<feature type="compositionally biased region" description="Basic and acidic residues" evidence="1">
    <location>
        <begin position="92"/>
        <end position="102"/>
    </location>
</feature>